<accession>A0AAV7QUL7</accession>
<evidence type="ECO:0000256" key="1">
    <source>
        <dbReference type="SAM" id="MobiDB-lite"/>
    </source>
</evidence>
<evidence type="ECO:0000313" key="2">
    <source>
        <dbReference type="EMBL" id="KAJ1142108.1"/>
    </source>
</evidence>
<sequence>MDEDQVVEQQDDLERMIAHMRAEALKCSKDWLRTKMEDKGEESQEHELEATALSSLTDNAGTAECISPPPQKASKRQRSEGKPARKSAKKARVVVQSTEEDTSAAPESSIT</sequence>
<name>A0AAV7QUL7_PLEWA</name>
<reference evidence="2" key="1">
    <citation type="journal article" date="2022" name="bioRxiv">
        <title>Sequencing and chromosome-scale assembly of the giantPleurodeles waltlgenome.</title>
        <authorList>
            <person name="Brown T."/>
            <person name="Elewa A."/>
            <person name="Iarovenko S."/>
            <person name="Subramanian E."/>
            <person name="Araus A.J."/>
            <person name="Petzold A."/>
            <person name="Susuki M."/>
            <person name="Suzuki K.-i.T."/>
            <person name="Hayashi T."/>
            <person name="Toyoda A."/>
            <person name="Oliveira C."/>
            <person name="Osipova E."/>
            <person name="Leigh N.D."/>
            <person name="Simon A."/>
            <person name="Yun M.H."/>
        </authorList>
    </citation>
    <scope>NUCLEOTIDE SEQUENCE</scope>
    <source>
        <strain evidence="2">20211129_DDA</strain>
        <tissue evidence="2">Liver</tissue>
    </source>
</reference>
<gene>
    <name evidence="2" type="ORF">NDU88_008435</name>
</gene>
<dbReference type="AlphaFoldDB" id="A0AAV7QUL7"/>
<feature type="region of interest" description="Disordered" evidence="1">
    <location>
        <begin position="36"/>
        <end position="111"/>
    </location>
</feature>
<keyword evidence="3" id="KW-1185">Reference proteome</keyword>
<comment type="caution">
    <text evidence="2">The sequence shown here is derived from an EMBL/GenBank/DDBJ whole genome shotgun (WGS) entry which is preliminary data.</text>
</comment>
<dbReference type="EMBL" id="JANPWB010000010">
    <property type="protein sequence ID" value="KAJ1142108.1"/>
    <property type="molecule type" value="Genomic_DNA"/>
</dbReference>
<evidence type="ECO:0000313" key="3">
    <source>
        <dbReference type="Proteomes" id="UP001066276"/>
    </source>
</evidence>
<dbReference type="Proteomes" id="UP001066276">
    <property type="component" value="Chromosome 6"/>
</dbReference>
<proteinExistence type="predicted"/>
<protein>
    <submittedName>
        <fullName evidence="2">Uncharacterized protein</fullName>
    </submittedName>
</protein>
<organism evidence="2 3">
    <name type="scientific">Pleurodeles waltl</name>
    <name type="common">Iberian ribbed newt</name>
    <dbReference type="NCBI Taxonomy" id="8319"/>
    <lineage>
        <taxon>Eukaryota</taxon>
        <taxon>Metazoa</taxon>
        <taxon>Chordata</taxon>
        <taxon>Craniata</taxon>
        <taxon>Vertebrata</taxon>
        <taxon>Euteleostomi</taxon>
        <taxon>Amphibia</taxon>
        <taxon>Batrachia</taxon>
        <taxon>Caudata</taxon>
        <taxon>Salamandroidea</taxon>
        <taxon>Salamandridae</taxon>
        <taxon>Pleurodelinae</taxon>
        <taxon>Pleurodeles</taxon>
    </lineage>
</organism>
<feature type="compositionally biased region" description="Basic and acidic residues" evidence="1">
    <location>
        <begin position="36"/>
        <end position="49"/>
    </location>
</feature>